<dbReference type="Gene3D" id="3.90.199.10">
    <property type="entry name" value="Topoisomerase II, domain 5"/>
    <property type="match status" value="1"/>
</dbReference>
<dbReference type="SUPFAM" id="SSF56719">
    <property type="entry name" value="Type II DNA topoisomerase"/>
    <property type="match status" value="1"/>
</dbReference>
<dbReference type="SMART" id="SM00434">
    <property type="entry name" value="TOP4c"/>
    <property type="match status" value="1"/>
</dbReference>
<dbReference type="Pfam" id="PF00204">
    <property type="entry name" value="DNA_gyraseB"/>
    <property type="match status" value="1"/>
</dbReference>
<evidence type="ECO:0000256" key="15">
    <source>
        <dbReference type="ARBA" id="ARBA00023235"/>
    </source>
</evidence>
<evidence type="ECO:0000256" key="19">
    <source>
        <dbReference type="RuleBase" id="RU362094"/>
    </source>
</evidence>
<evidence type="ECO:0000256" key="16">
    <source>
        <dbReference type="ARBA" id="ARBA00023242"/>
    </source>
</evidence>
<dbReference type="InterPro" id="IPR013759">
    <property type="entry name" value="Topo_IIA_B_C"/>
</dbReference>
<dbReference type="InterPro" id="IPR013506">
    <property type="entry name" value="Topo_IIA_bsu_dom2"/>
</dbReference>
<dbReference type="InterPro" id="IPR034157">
    <property type="entry name" value="TOPRIM_TopoII"/>
</dbReference>
<feature type="compositionally biased region" description="Basic and acidic residues" evidence="20">
    <location>
        <begin position="1018"/>
        <end position="1033"/>
    </location>
</feature>
<evidence type="ECO:0000256" key="13">
    <source>
        <dbReference type="ARBA" id="ARBA00023029"/>
    </source>
</evidence>
<name>A0A5J4VJ72_9EUKA</name>
<dbReference type="FunFam" id="3.90.199.10:FF:000002">
    <property type="entry name" value="DNA topoisomerase 2"/>
    <property type="match status" value="1"/>
</dbReference>
<evidence type="ECO:0000256" key="10">
    <source>
        <dbReference type="ARBA" id="ARBA00022741"/>
    </source>
</evidence>
<dbReference type="InterPro" id="IPR001154">
    <property type="entry name" value="TopoII_euk"/>
</dbReference>
<comment type="caution">
    <text evidence="23">The sequence shown here is derived from an EMBL/GenBank/DDBJ whole genome shotgun (WGS) entry which is preliminary data.</text>
</comment>
<evidence type="ECO:0000259" key="21">
    <source>
        <dbReference type="PROSITE" id="PS50880"/>
    </source>
</evidence>
<evidence type="ECO:0000256" key="5">
    <source>
        <dbReference type="ARBA" id="ARBA00011080"/>
    </source>
</evidence>
<dbReference type="PANTHER" id="PTHR10169">
    <property type="entry name" value="DNA TOPOISOMERASE/GYRASE"/>
    <property type="match status" value="1"/>
</dbReference>
<comment type="subcellular location">
    <subcellularLocation>
        <location evidence="4">Nucleus</location>
    </subcellularLocation>
</comment>
<dbReference type="InterPro" id="IPR050634">
    <property type="entry name" value="DNA_Topoisomerase_II"/>
</dbReference>
<evidence type="ECO:0000256" key="1">
    <source>
        <dbReference type="ARBA" id="ARBA00000185"/>
    </source>
</evidence>
<comment type="cofactor">
    <cofactor evidence="3">
        <name>Mg(2+)</name>
        <dbReference type="ChEBI" id="CHEBI:18420"/>
    </cofactor>
</comment>
<dbReference type="CDD" id="cd03481">
    <property type="entry name" value="TopoIIA_Trans_ScTopoIIA"/>
    <property type="match status" value="1"/>
</dbReference>
<dbReference type="InterPro" id="IPR013758">
    <property type="entry name" value="Topo_IIA_A/C_ab"/>
</dbReference>
<dbReference type="GO" id="GO:0003918">
    <property type="term" value="F:DNA topoisomerase type II (double strand cut, ATP-hydrolyzing) activity"/>
    <property type="evidence" value="ECO:0007669"/>
    <property type="project" value="UniProtKB-UniRule"/>
</dbReference>
<dbReference type="InterPro" id="IPR020568">
    <property type="entry name" value="Ribosomal_Su5_D2-typ_SF"/>
</dbReference>
<dbReference type="InterPro" id="IPR001241">
    <property type="entry name" value="Topo_IIA"/>
</dbReference>
<feature type="active site" description="O-(5'-phospho-DNA)-tyrosine intermediate" evidence="18">
    <location>
        <position position="819"/>
    </location>
</feature>
<dbReference type="InterPro" id="IPR013760">
    <property type="entry name" value="Topo_IIA-like_dom_sf"/>
</dbReference>
<dbReference type="PROSITE" id="PS50880">
    <property type="entry name" value="TOPRIM"/>
    <property type="match status" value="1"/>
</dbReference>
<dbReference type="Pfam" id="PF00521">
    <property type="entry name" value="DNA_topoisoIV"/>
    <property type="match status" value="1"/>
</dbReference>
<dbReference type="Gene3D" id="3.30.1490.30">
    <property type="match status" value="1"/>
</dbReference>
<dbReference type="EC" id="5.6.2.2" evidence="7 19"/>
<organism evidence="23 24">
    <name type="scientific">Streblomastix strix</name>
    <dbReference type="NCBI Taxonomy" id="222440"/>
    <lineage>
        <taxon>Eukaryota</taxon>
        <taxon>Metamonada</taxon>
        <taxon>Preaxostyla</taxon>
        <taxon>Oxymonadida</taxon>
        <taxon>Streblomastigidae</taxon>
        <taxon>Streblomastix</taxon>
    </lineage>
</organism>
<feature type="region of interest" description="Disordered" evidence="20">
    <location>
        <begin position="971"/>
        <end position="1033"/>
    </location>
</feature>
<dbReference type="GO" id="GO:0006265">
    <property type="term" value="P:DNA topological change"/>
    <property type="evidence" value="ECO:0007669"/>
    <property type="project" value="UniProtKB-UniRule"/>
</dbReference>
<reference evidence="23 24" key="1">
    <citation type="submission" date="2019-03" db="EMBL/GenBank/DDBJ databases">
        <title>Single cell metagenomics reveals metabolic interactions within the superorganism composed of flagellate Streblomastix strix and complex community of Bacteroidetes bacteria on its surface.</title>
        <authorList>
            <person name="Treitli S.C."/>
            <person name="Kolisko M."/>
            <person name="Husnik F."/>
            <person name="Keeling P."/>
            <person name="Hampl V."/>
        </authorList>
    </citation>
    <scope>NUCLEOTIDE SEQUENCE [LARGE SCALE GENOMIC DNA]</scope>
    <source>
        <strain evidence="23">ST1C</strain>
    </source>
</reference>
<dbReference type="Gene3D" id="3.30.1360.40">
    <property type="match status" value="1"/>
</dbReference>
<keyword evidence="13 18" id="KW-0799">Topoisomerase</keyword>
<evidence type="ECO:0000256" key="12">
    <source>
        <dbReference type="ARBA" id="ARBA00022842"/>
    </source>
</evidence>
<accession>A0A5J4VJ72</accession>
<dbReference type="PANTHER" id="PTHR10169:SF38">
    <property type="entry name" value="DNA TOPOISOMERASE 2"/>
    <property type="match status" value="1"/>
</dbReference>
<keyword evidence="10 19" id="KW-0547">Nucleotide-binding</keyword>
<dbReference type="PRINTS" id="PR00418">
    <property type="entry name" value="TPI2FAMILY"/>
</dbReference>
<dbReference type="FunFam" id="3.30.565.10:FF:000092">
    <property type="entry name" value="DNA topoisomerase 2"/>
    <property type="match status" value="1"/>
</dbReference>
<evidence type="ECO:0000256" key="20">
    <source>
        <dbReference type="SAM" id="MobiDB-lite"/>
    </source>
</evidence>
<evidence type="ECO:0000313" key="24">
    <source>
        <dbReference type="Proteomes" id="UP000324800"/>
    </source>
</evidence>
<dbReference type="InterPro" id="IPR014721">
    <property type="entry name" value="Ribsml_uS5_D2-typ_fold_subgr"/>
</dbReference>
<dbReference type="Gene3D" id="3.30.565.10">
    <property type="entry name" value="Histidine kinase-like ATPase, C-terminal domain"/>
    <property type="match status" value="1"/>
</dbReference>
<feature type="domain" description="Topo IIA-type catalytic" evidence="22">
    <location>
        <begin position="729"/>
        <end position="1033"/>
    </location>
</feature>
<evidence type="ECO:0000256" key="7">
    <source>
        <dbReference type="ARBA" id="ARBA00012895"/>
    </source>
</evidence>
<dbReference type="GO" id="GO:0003677">
    <property type="term" value="F:DNA binding"/>
    <property type="evidence" value="ECO:0007669"/>
    <property type="project" value="UniProtKB-UniRule"/>
</dbReference>
<dbReference type="OrthoDB" id="276498at2759"/>
<dbReference type="Gene3D" id="3.30.230.10">
    <property type="match status" value="1"/>
</dbReference>
<dbReference type="FunFam" id="3.30.1490.30:FF:000001">
    <property type="entry name" value="DNA topoisomerase 2"/>
    <property type="match status" value="1"/>
</dbReference>
<evidence type="ECO:0000313" key="23">
    <source>
        <dbReference type="EMBL" id="KAA6382429.1"/>
    </source>
</evidence>
<comment type="function">
    <text evidence="17 19">Control of topological states of DNA by transient breakage and subsequent rejoining of DNA strands. Topoisomerase II makes double-strand breaks.</text>
</comment>
<feature type="compositionally biased region" description="Basic residues" evidence="20">
    <location>
        <begin position="1005"/>
        <end position="1017"/>
    </location>
</feature>
<comment type="similarity">
    <text evidence="5 19">Belongs to the type II topoisomerase family.</text>
</comment>
<proteinExistence type="inferred from homology"/>
<evidence type="ECO:0000256" key="18">
    <source>
        <dbReference type="PROSITE-ProRule" id="PRU01384"/>
    </source>
</evidence>
<dbReference type="InterPro" id="IPR002205">
    <property type="entry name" value="Topo_IIA_dom_A"/>
</dbReference>
<dbReference type="Proteomes" id="UP000324800">
    <property type="component" value="Unassembled WGS sequence"/>
</dbReference>
<gene>
    <name evidence="23" type="ORF">EZS28_022045</name>
</gene>
<dbReference type="Pfam" id="PF01751">
    <property type="entry name" value="Toprim"/>
    <property type="match status" value="1"/>
</dbReference>
<dbReference type="Gene3D" id="3.40.50.670">
    <property type="match status" value="1"/>
</dbReference>
<protein>
    <recommendedName>
        <fullName evidence="8 19">DNA topoisomerase 2</fullName>
        <ecNumber evidence="7 19">5.6.2.2</ecNumber>
    </recommendedName>
</protein>
<dbReference type="AlphaFoldDB" id="A0A5J4VJ72"/>
<dbReference type="FunFam" id="3.40.50.670:FF:000001">
    <property type="entry name" value="DNA topoisomerase 2"/>
    <property type="match status" value="1"/>
</dbReference>
<evidence type="ECO:0000259" key="22">
    <source>
        <dbReference type="PROSITE" id="PS52040"/>
    </source>
</evidence>
<dbReference type="InterPro" id="IPR031660">
    <property type="entry name" value="TOPRIM_C"/>
</dbReference>
<comment type="subunit">
    <text evidence="6 19">Homodimer.</text>
</comment>
<evidence type="ECO:0000256" key="6">
    <source>
        <dbReference type="ARBA" id="ARBA00011738"/>
    </source>
</evidence>
<keyword evidence="9" id="KW-0479">Metal-binding</keyword>
<dbReference type="SUPFAM" id="SSF54211">
    <property type="entry name" value="Ribosomal protein S5 domain 2-like"/>
    <property type="match status" value="1"/>
</dbReference>
<dbReference type="GO" id="GO:0000819">
    <property type="term" value="P:sister chromatid segregation"/>
    <property type="evidence" value="ECO:0007669"/>
    <property type="project" value="TreeGrafter"/>
</dbReference>
<feature type="compositionally biased region" description="Acidic residues" evidence="20">
    <location>
        <begin position="988"/>
        <end position="1001"/>
    </location>
</feature>
<dbReference type="GO" id="GO:0046872">
    <property type="term" value="F:metal ion binding"/>
    <property type="evidence" value="ECO:0007669"/>
    <property type="project" value="UniProtKB-KW"/>
</dbReference>
<feature type="compositionally biased region" description="Basic and acidic residues" evidence="20">
    <location>
        <begin position="18"/>
        <end position="52"/>
    </location>
</feature>
<feature type="domain" description="Toprim" evidence="21">
    <location>
        <begin position="466"/>
        <end position="583"/>
    </location>
</feature>
<dbReference type="PROSITE" id="PS52040">
    <property type="entry name" value="TOPO_IIA"/>
    <property type="match status" value="1"/>
</dbReference>
<evidence type="ECO:0000256" key="14">
    <source>
        <dbReference type="ARBA" id="ARBA00023125"/>
    </source>
</evidence>
<dbReference type="PRINTS" id="PR01158">
    <property type="entry name" value="TOPISMRASEII"/>
</dbReference>
<comment type="cofactor">
    <cofactor evidence="2">
        <name>Ca(2+)</name>
        <dbReference type="ChEBI" id="CHEBI:29108"/>
    </cofactor>
</comment>
<evidence type="ECO:0000256" key="2">
    <source>
        <dbReference type="ARBA" id="ARBA00001913"/>
    </source>
</evidence>
<comment type="catalytic activity">
    <reaction evidence="1 18 19">
        <text>ATP-dependent breakage, passage and rejoining of double-stranded DNA.</text>
        <dbReference type="EC" id="5.6.2.2"/>
    </reaction>
</comment>
<dbReference type="InterPro" id="IPR003594">
    <property type="entry name" value="HATPase_dom"/>
</dbReference>
<keyword evidence="16" id="KW-0539">Nucleus</keyword>
<keyword evidence="14 18" id="KW-0238">DNA-binding</keyword>
<dbReference type="Pfam" id="PF16898">
    <property type="entry name" value="TOPRIM_C"/>
    <property type="match status" value="1"/>
</dbReference>
<dbReference type="GO" id="GO:0005524">
    <property type="term" value="F:ATP binding"/>
    <property type="evidence" value="ECO:0007669"/>
    <property type="project" value="UniProtKB-UniRule"/>
</dbReference>
<evidence type="ECO:0000256" key="17">
    <source>
        <dbReference type="ARBA" id="ARBA00053943"/>
    </source>
</evidence>
<sequence length="1033" mass="117116">MDEDYEETKGSKKKVVKAKVEKSKENEDKSNDNKGISESKTKEAKEKYEKMTHKEHVLARPDMYAGSRESTEATMWVVNEELGKMVEEQIKYIPVLYKIFDEILVNASDNKHRDDPELKIKMTYIKVNIDADNGVISVENDGAGIPVEVNKKHNLYNQEMIFGHLLTGSNFDDNEKRVTGGRNGYGAKLANIFSQEFTVESVCDNKSYQQKFEKNMDIIGKPTIGTTKEKNRTKIIFKPDLKYFNMEKLNDGIIKLMKRRVFDVAACKENVKVYLNGQQISANTWLDYSKLFLESEAKAVQMKISDRWEFVVALSNGEGFKHMSFVNGIWTPRGGPHVDHIVDQIVKLVREKATKKNKTLNVKPFQVKANMFLFLKCLIDNPSFDSQTKETLMTKALNFGSTCPLTDQQIKKIMDIGILDRSVEAAEAMAFKTLARGTDGKKSAKVKGIAKLDDANKAGTAKGKDCTLILTEGDSAKSLAVAGLGVVGRDYFGVFPLRGKVLNVREASISSLQKNEEFINIKKILGLQQGKKYDEEEGAWPLRYGHVLIMTDQDHDGSHIKGLLINMFEKLWPDLLKKDEFIQEFITPIIKVTKGKSVTSFYTMPEYDNWKRELGEASSKYQVKYYKGLGTSTAAEAKQYFGDLELHRKNFVWKHHNEENPEIISKQWSETKDCIDLAFSNKRANDRKRWLERFEDGTYIDTTDGTLTYTDFVNKELILYSRADCVRSIPSFVDGLKPGQRKVLYACFKRKLKQEIKVSQLSGYVSEVTSYHHGDVSLQSTIVNLARDFVGSNNLNLLQPLGQFGTRRQGGKDAASARYINTKLSPLARLVFPEHDDKNLKYLDDDGQPIEPEWYAPVLPLVLVNGAEGIGMGYSTKVPSYNPLDIVENLRRAMRGEAMQAMTPWYRDFEGTIRYSAAEDKYYSFGKVYKTPQGTIEITELPVGKWTDDYKEFLQECEEGVGEKIAAKKKKKEANAEQEDQNLNLNQDDGDNNDKDGDDEQKDGKKTKGKGAKKGKTKDKENNKEGKEGKEGD</sequence>
<dbReference type="InterPro" id="IPR018522">
    <property type="entry name" value="TopoIIA_CS"/>
</dbReference>
<feature type="non-terminal residue" evidence="23">
    <location>
        <position position="1033"/>
    </location>
</feature>
<evidence type="ECO:0000256" key="8">
    <source>
        <dbReference type="ARBA" id="ARBA00019635"/>
    </source>
</evidence>
<dbReference type="GO" id="GO:0005634">
    <property type="term" value="C:nucleus"/>
    <property type="evidence" value="ECO:0007669"/>
    <property type="project" value="UniProtKB-SubCell"/>
</dbReference>
<feature type="region of interest" description="Disordered" evidence="20">
    <location>
        <begin position="1"/>
        <end position="52"/>
    </location>
</feature>
<keyword evidence="15 18" id="KW-0413">Isomerase</keyword>
<evidence type="ECO:0000256" key="3">
    <source>
        <dbReference type="ARBA" id="ARBA00001946"/>
    </source>
</evidence>
<evidence type="ECO:0000256" key="9">
    <source>
        <dbReference type="ARBA" id="ARBA00022723"/>
    </source>
</evidence>
<dbReference type="PROSITE" id="PS00177">
    <property type="entry name" value="TOPOISOMERASE_II"/>
    <property type="match status" value="1"/>
</dbReference>
<dbReference type="SUPFAM" id="SSF55874">
    <property type="entry name" value="ATPase domain of HSP90 chaperone/DNA topoisomerase II/histidine kinase"/>
    <property type="match status" value="1"/>
</dbReference>
<dbReference type="GO" id="GO:0000712">
    <property type="term" value="P:resolution of meiotic recombination intermediates"/>
    <property type="evidence" value="ECO:0007669"/>
    <property type="project" value="TreeGrafter"/>
</dbReference>
<dbReference type="InterPro" id="IPR036890">
    <property type="entry name" value="HATPase_C_sf"/>
</dbReference>
<dbReference type="InterPro" id="IPR006171">
    <property type="entry name" value="TOPRIM_dom"/>
</dbReference>
<evidence type="ECO:0000256" key="4">
    <source>
        <dbReference type="ARBA" id="ARBA00004123"/>
    </source>
</evidence>
<dbReference type="CDD" id="cd03365">
    <property type="entry name" value="TOPRIM_TopoIIA"/>
    <property type="match status" value="1"/>
</dbReference>
<keyword evidence="11 19" id="KW-0067">ATP-binding</keyword>
<evidence type="ECO:0000256" key="11">
    <source>
        <dbReference type="ARBA" id="ARBA00022840"/>
    </source>
</evidence>
<dbReference type="SMART" id="SM00433">
    <property type="entry name" value="TOP2c"/>
    <property type="match status" value="1"/>
</dbReference>
<dbReference type="Pfam" id="PF02518">
    <property type="entry name" value="HATPase_c"/>
    <property type="match status" value="1"/>
</dbReference>
<dbReference type="EMBL" id="SNRW01006790">
    <property type="protein sequence ID" value="KAA6382429.1"/>
    <property type="molecule type" value="Genomic_DNA"/>
</dbReference>
<keyword evidence="12" id="KW-0460">Magnesium</keyword>